<feature type="domain" description="HTH tetR-type" evidence="2">
    <location>
        <begin position="11"/>
        <end position="71"/>
    </location>
</feature>
<dbReference type="PANTHER" id="PTHR43479:SF11">
    <property type="entry name" value="ACREF_ENVCD OPERON REPRESSOR-RELATED"/>
    <property type="match status" value="1"/>
</dbReference>
<dbReference type="SUPFAM" id="SSF46689">
    <property type="entry name" value="Homeodomain-like"/>
    <property type="match status" value="1"/>
</dbReference>
<evidence type="ECO:0000259" key="2">
    <source>
        <dbReference type="PROSITE" id="PS50977"/>
    </source>
</evidence>
<protein>
    <recommendedName>
        <fullName evidence="2">HTH tetR-type domain-containing protein</fullName>
    </recommendedName>
</protein>
<dbReference type="EMBL" id="UINC01024637">
    <property type="protein sequence ID" value="SVA98668.1"/>
    <property type="molecule type" value="Genomic_DNA"/>
</dbReference>
<dbReference type="GO" id="GO:0003677">
    <property type="term" value="F:DNA binding"/>
    <property type="evidence" value="ECO:0007669"/>
    <property type="project" value="UniProtKB-KW"/>
</dbReference>
<evidence type="ECO:0000256" key="1">
    <source>
        <dbReference type="ARBA" id="ARBA00023125"/>
    </source>
</evidence>
<sequence>MSQTLVARVEGKTLPRLREAARHLFVSRGYHETRPQDIARQAGVANGTFYLHFADKQAAFLDFAEQAQNELIDLFRERLQDLTGSRDRWRTVCAALLDFGESHRGVLQAAFIDPVFIAPNNDDAWRMYERLGQLVEAAVLEVEADYDNQLISHGLCGFLRHAMIYASRREMDKEQLLDNISLFIDRGLSSQGGTR</sequence>
<gene>
    <name evidence="3" type="ORF">METZ01_LOCUS151522</name>
</gene>
<dbReference type="AlphaFoldDB" id="A0A382AAT5"/>
<dbReference type="InterPro" id="IPR001647">
    <property type="entry name" value="HTH_TetR"/>
</dbReference>
<dbReference type="InterPro" id="IPR050624">
    <property type="entry name" value="HTH-type_Tx_Regulator"/>
</dbReference>
<reference evidence="3" key="1">
    <citation type="submission" date="2018-05" db="EMBL/GenBank/DDBJ databases">
        <authorList>
            <person name="Lanie J.A."/>
            <person name="Ng W.-L."/>
            <person name="Kazmierczak K.M."/>
            <person name="Andrzejewski T.M."/>
            <person name="Davidsen T.M."/>
            <person name="Wayne K.J."/>
            <person name="Tettelin H."/>
            <person name="Glass J.I."/>
            <person name="Rusch D."/>
            <person name="Podicherti R."/>
            <person name="Tsui H.-C.T."/>
            <person name="Winkler M.E."/>
        </authorList>
    </citation>
    <scope>NUCLEOTIDE SEQUENCE</scope>
</reference>
<accession>A0A382AAT5</accession>
<dbReference type="PANTHER" id="PTHR43479">
    <property type="entry name" value="ACREF/ENVCD OPERON REPRESSOR-RELATED"/>
    <property type="match status" value="1"/>
</dbReference>
<keyword evidence="1" id="KW-0238">DNA-binding</keyword>
<dbReference type="PROSITE" id="PS50977">
    <property type="entry name" value="HTH_TETR_2"/>
    <property type="match status" value="1"/>
</dbReference>
<dbReference type="PRINTS" id="PR00455">
    <property type="entry name" value="HTHTETR"/>
</dbReference>
<dbReference type="Gene3D" id="1.10.357.10">
    <property type="entry name" value="Tetracycline Repressor, domain 2"/>
    <property type="match status" value="1"/>
</dbReference>
<organism evidence="3">
    <name type="scientific">marine metagenome</name>
    <dbReference type="NCBI Taxonomy" id="408172"/>
    <lineage>
        <taxon>unclassified sequences</taxon>
        <taxon>metagenomes</taxon>
        <taxon>ecological metagenomes</taxon>
    </lineage>
</organism>
<evidence type="ECO:0000313" key="3">
    <source>
        <dbReference type="EMBL" id="SVA98668.1"/>
    </source>
</evidence>
<dbReference type="Pfam" id="PF00440">
    <property type="entry name" value="TetR_N"/>
    <property type="match status" value="1"/>
</dbReference>
<name>A0A382AAT5_9ZZZZ</name>
<proteinExistence type="predicted"/>
<dbReference type="InterPro" id="IPR009057">
    <property type="entry name" value="Homeodomain-like_sf"/>
</dbReference>